<dbReference type="Proteomes" id="UP001300672">
    <property type="component" value="Chromosome"/>
</dbReference>
<accession>A0AA95KLK3</accession>
<dbReference type="GO" id="GO:0016787">
    <property type="term" value="F:hydrolase activity"/>
    <property type="evidence" value="ECO:0007669"/>
    <property type="project" value="UniProtKB-KW"/>
</dbReference>
<dbReference type="EMBL" id="CP124755">
    <property type="protein sequence ID" value="WGZ92132.1"/>
    <property type="molecule type" value="Genomic_DNA"/>
</dbReference>
<evidence type="ECO:0000313" key="1">
    <source>
        <dbReference type="EMBL" id="WGZ92132.1"/>
    </source>
</evidence>
<dbReference type="KEGG" id="tdu:QJT80_06530"/>
<dbReference type="Gene3D" id="3.40.50.1820">
    <property type="entry name" value="alpha/beta hydrolase"/>
    <property type="match status" value="1"/>
</dbReference>
<dbReference type="InterPro" id="IPR029058">
    <property type="entry name" value="AB_hydrolase_fold"/>
</dbReference>
<proteinExistence type="predicted"/>
<protein>
    <submittedName>
        <fullName evidence="1">Alpha/beta hydrolase</fullName>
    </submittedName>
</protein>
<name>A0AA95KLK3_9GAMM</name>
<sequence length="232" mass="25874">MEKHNATKIPLVLLPGLDGTGVLFAPFLAQLPTQFETHVIHYPNACLNPHELAELVLQQVEFTPDTVLIAESFSGLVAIELVKRQIELKALIFCASFGKSPRPQLLNTLKHLPLAQLLRLPIPYRALSGLGMNTQTQYLLSQAMQQVDSPVLAYRFRCLANTSVINLTQTYNLPTFYWRAANDWAVPLSNANALKVYFPHLQIHTIADSGHFLLQTQPVTCVKQLIQALTPV</sequence>
<dbReference type="AlphaFoldDB" id="A0AA95KLK3"/>
<reference evidence="1" key="1">
    <citation type="journal article" date="2023" name="Int. J. Mol. Sci.">
        <title>Metagenomics Revealed a New Genus 'Candidatus Thiocaldithrix dubininis' gen. nov., sp. nov. and a New Species 'Candidatus Thiothrix putei' sp. nov. in the Family Thiotrichaceae, Some Members of Which Have Traits of Both Na+- and H+-Motive Energetics.</title>
        <authorList>
            <person name="Ravin N.V."/>
            <person name="Muntyan M.S."/>
            <person name="Smolyakov D.D."/>
            <person name="Rudenko T.S."/>
            <person name="Beletsky A.V."/>
            <person name="Mardanov A.V."/>
            <person name="Grabovich M.Y."/>
        </authorList>
    </citation>
    <scope>NUCLEOTIDE SEQUENCE</scope>
    <source>
        <strain evidence="1">GKL-01</strain>
    </source>
</reference>
<keyword evidence="1" id="KW-0378">Hydrolase</keyword>
<organism evidence="1">
    <name type="scientific">Candidatus Thiocaldithrix dubininis</name>
    <dbReference type="NCBI Taxonomy" id="3080823"/>
    <lineage>
        <taxon>Bacteria</taxon>
        <taxon>Pseudomonadati</taxon>
        <taxon>Pseudomonadota</taxon>
        <taxon>Gammaproteobacteria</taxon>
        <taxon>Thiotrichales</taxon>
        <taxon>Thiotrichaceae</taxon>
        <taxon>Candidatus Thiocaldithrix</taxon>
    </lineage>
</organism>
<reference evidence="1" key="2">
    <citation type="submission" date="2023-04" db="EMBL/GenBank/DDBJ databases">
        <authorList>
            <person name="Beletskiy A.V."/>
            <person name="Mardanov A.V."/>
            <person name="Ravin N.V."/>
        </authorList>
    </citation>
    <scope>NUCLEOTIDE SEQUENCE</scope>
    <source>
        <strain evidence="1">GKL-01</strain>
    </source>
</reference>
<dbReference type="SUPFAM" id="SSF53474">
    <property type="entry name" value="alpha/beta-Hydrolases"/>
    <property type="match status" value="1"/>
</dbReference>
<gene>
    <name evidence="1" type="ORF">QJT80_06530</name>
</gene>